<proteinExistence type="predicted"/>
<dbReference type="HOGENOM" id="CLU_2791459_0_0_11"/>
<protein>
    <submittedName>
        <fullName evidence="2">Uncharacterized protein</fullName>
    </submittedName>
</protein>
<dbReference type="STRING" id="928724.SacglDRAFT_04033"/>
<keyword evidence="3" id="KW-1185">Reference proteome</keyword>
<dbReference type="EMBL" id="CM001484">
    <property type="protein sequence ID" value="EIF00874.1"/>
    <property type="molecule type" value="Genomic_DNA"/>
</dbReference>
<reference evidence="2 3" key="1">
    <citation type="submission" date="2011-09" db="EMBL/GenBank/DDBJ databases">
        <authorList>
            <consortium name="US DOE Joint Genome Institute (JGI-PGF)"/>
            <person name="Lucas S."/>
            <person name="Han J."/>
            <person name="Lapidus A."/>
            <person name="Cheng J.-F."/>
            <person name="Goodwin L."/>
            <person name="Pitluck S."/>
            <person name="Peters L."/>
            <person name="Land M.L."/>
            <person name="Hauser L."/>
            <person name="Brambilla E."/>
            <person name="Klenk H.-P."/>
            <person name="Woyke T.J."/>
        </authorList>
    </citation>
    <scope>NUCLEOTIDE SEQUENCE [LARGE SCALE GENOMIC DNA]</scope>
    <source>
        <strain evidence="2 3">K62</strain>
    </source>
</reference>
<sequence>MLTTMFGTAVGATPFLTGAGVKAGTGAAKALFRAGKEDVSLEGDEPWFDKSEIGGDASPEEARRNPDI</sequence>
<evidence type="ECO:0000256" key="1">
    <source>
        <dbReference type="SAM" id="MobiDB-lite"/>
    </source>
</evidence>
<name>I1D7E9_9PSEU</name>
<evidence type="ECO:0000313" key="3">
    <source>
        <dbReference type="Proteomes" id="UP000005087"/>
    </source>
</evidence>
<evidence type="ECO:0000313" key="2">
    <source>
        <dbReference type="EMBL" id="EIF00874.1"/>
    </source>
</evidence>
<dbReference type="Proteomes" id="UP000005087">
    <property type="component" value="Chromosome"/>
</dbReference>
<dbReference type="AlphaFoldDB" id="I1D7E9"/>
<organism evidence="2 3">
    <name type="scientific">Saccharomonospora glauca K62</name>
    <dbReference type="NCBI Taxonomy" id="928724"/>
    <lineage>
        <taxon>Bacteria</taxon>
        <taxon>Bacillati</taxon>
        <taxon>Actinomycetota</taxon>
        <taxon>Actinomycetes</taxon>
        <taxon>Pseudonocardiales</taxon>
        <taxon>Pseudonocardiaceae</taxon>
        <taxon>Saccharomonospora</taxon>
    </lineage>
</organism>
<feature type="region of interest" description="Disordered" evidence="1">
    <location>
        <begin position="43"/>
        <end position="68"/>
    </location>
</feature>
<accession>I1D7E9</accession>
<gene>
    <name evidence="2" type="ORF">SacglDRAFT_04033</name>
</gene>
<reference evidence="3" key="2">
    <citation type="submission" date="2012-01" db="EMBL/GenBank/DDBJ databases">
        <title>Noncontiguous Finished sequence of chromosome of Saccharomonospora glauca K62.</title>
        <authorList>
            <consortium name="US DOE Joint Genome Institute"/>
            <person name="Lucas S."/>
            <person name="Han J."/>
            <person name="Lapidus A."/>
            <person name="Cheng J.-F."/>
            <person name="Goodwin L."/>
            <person name="Pitluck S."/>
            <person name="Peters L."/>
            <person name="Mikhailova N."/>
            <person name="Held B."/>
            <person name="Detter J.C."/>
            <person name="Han C."/>
            <person name="Tapia R."/>
            <person name="Land M."/>
            <person name="Hauser L."/>
            <person name="Kyrpides N."/>
            <person name="Ivanova N."/>
            <person name="Pagani I."/>
            <person name="Brambilla E.-M."/>
            <person name="Klenk H.-P."/>
            <person name="Woyke T."/>
        </authorList>
    </citation>
    <scope>NUCLEOTIDE SEQUENCE [LARGE SCALE GENOMIC DNA]</scope>
    <source>
        <strain evidence="3">K62</strain>
    </source>
</reference>